<accession>A0ABR1B850</accession>
<dbReference type="InterPro" id="IPR042360">
    <property type="entry name" value="AIMP2"/>
</dbReference>
<dbReference type="SUPFAM" id="SSF47616">
    <property type="entry name" value="GST C-terminal domain-like"/>
    <property type="match status" value="1"/>
</dbReference>
<dbReference type="InterPro" id="IPR041503">
    <property type="entry name" value="AIMP2_thioredoxin"/>
</dbReference>
<dbReference type="EMBL" id="JAWJWF010000002">
    <property type="protein sequence ID" value="KAK6637951.1"/>
    <property type="molecule type" value="Genomic_DNA"/>
</dbReference>
<sequence length="315" mass="35970">MNGPSMYRLKPVYEIPQNLDLPDCMYKLKNPAAITVQKSNETIRKDKKMLSSIMDKVNSLMKEPLPELTALEAKWDNLSEQLMQLKLQISEIRKNVEPVCRLTGYPLCDSNLLDSLKILHGAVINARPSSPPFSLLLLKHLHRSSVPIILNTHIHSSVSNFPTNLKWFDESKKEAATKTLNLHLIWKEDLLDTELVMNPVKQLPIKGEVNILRLFARSGLSLLKYPLDDILKTTNVDNILDLCHRLAHADTTKDRSFLIRMLTGKLGRNPYFGGEEMNIVDICCWSILKQIYDIVGQDLPPTLSKWYQKVDSIVF</sequence>
<dbReference type="PANTHER" id="PTHR13438">
    <property type="entry name" value="AMINOACYL TRNA SYNTHASE COMPLEX-INTERACTING MULTIFUNCTIONAL PROTEIN"/>
    <property type="match status" value="1"/>
</dbReference>
<proteinExistence type="predicted"/>
<protein>
    <recommendedName>
        <fullName evidence="7">AIMP2 thioredoxin-like domain-containing protein</fullName>
    </recommendedName>
</protein>
<evidence type="ECO:0000256" key="5">
    <source>
        <dbReference type="ARBA" id="ARBA00023242"/>
    </source>
</evidence>
<dbReference type="Proteomes" id="UP001359485">
    <property type="component" value="Unassembled WGS sequence"/>
</dbReference>
<evidence type="ECO:0000259" key="7">
    <source>
        <dbReference type="Pfam" id="PF18569"/>
    </source>
</evidence>
<comment type="caution">
    <text evidence="8">The sequence shown here is derived from an EMBL/GenBank/DDBJ whole genome shotgun (WGS) entry which is preliminary data.</text>
</comment>
<keyword evidence="6" id="KW-0175">Coiled coil</keyword>
<reference evidence="8 9" key="1">
    <citation type="submission" date="2023-09" db="EMBL/GenBank/DDBJ databases">
        <title>Genomes of two closely related lineages of the louse Polyplax serrata with different host specificities.</title>
        <authorList>
            <person name="Martinu J."/>
            <person name="Tarabai H."/>
            <person name="Stefka J."/>
            <person name="Hypsa V."/>
        </authorList>
    </citation>
    <scope>NUCLEOTIDE SEQUENCE [LARGE SCALE GENOMIC DNA]</scope>
    <source>
        <strain evidence="8">98ZLc_SE</strain>
    </source>
</reference>
<keyword evidence="9" id="KW-1185">Reference proteome</keyword>
<evidence type="ECO:0000256" key="3">
    <source>
        <dbReference type="ARBA" id="ARBA00022490"/>
    </source>
</evidence>
<comment type="subcellular location">
    <subcellularLocation>
        <location evidence="2">Cytoplasm</location>
        <location evidence="2">Cytosol</location>
    </subcellularLocation>
    <subcellularLocation>
        <location evidence="1">Nucleus</location>
    </subcellularLocation>
</comment>
<evidence type="ECO:0000256" key="1">
    <source>
        <dbReference type="ARBA" id="ARBA00004123"/>
    </source>
</evidence>
<keyword evidence="3" id="KW-0963">Cytoplasm</keyword>
<feature type="coiled-coil region" evidence="6">
    <location>
        <begin position="68"/>
        <end position="95"/>
    </location>
</feature>
<evidence type="ECO:0000313" key="9">
    <source>
        <dbReference type="Proteomes" id="UP001359485"/>
    </source>
</evidence>
<evidence type="ECO:0000256" key="2">
    <source>
        <dbReference type="ARBA" id="ARBA00004514"/>
    </source>
</evidence>
<feature type="domain" description="AIMP2 thioredoxin-like" evidence="7">
    <location>
        <begin position="119"/>
        <end position="206"/>
    </location>
</feature>
<dbReference type="PANTHER" id="PTHR13438:SF2">
    <property type="entry name" value="AMINOACYL TRNA SYNTHASE COMPLEX-INTERACTING MULTIFUNCTIONAL PROTEIN 2"/>
    <property type="match status" value="1"/>
</dbReference>
<evidence type="ECO:0000256" key="4">
    <source>
        <dbReference type="ARBA" id="ARBA00022917"/>
    </source>
</evidence>
<dbReference type="InterPro" id="IPR036282">
    <property type="entry name" value="Glutathione-S-Trfase_C_sf"/>
</dbReference>
<organism evidence="8 9">
    <name type="scientific">Polyplax serrata</name>
    <name type="common">Common mouse louse</name>
    <dbReference type="NCBI Taxonomy" id="468196"/>
    <lineage>
        <taxon>Eukaryota</taxon>
        <taxon>Metazoa</taxon>
        <taxon>Ecdysozoa</taxon>
        <taxon>Arthropoda</taxon>
        <taxon>Hexapoda</taxon>
        <taxon>Insecta</taxon>
        <taxon>Pterygota</taxon>
        <taxon>Neoptera</taxon>
        <taxon>Paraneoptera</taxon>
        <taxon>Psocodea</taxon>
        <taxon>Troctomorpha</taxon>
        <taxon>Phthiraptera</taxon>
        <taxon>Anoplura</taxon>
        <taxon>Polyplacidae</taxon>
        <taxon>Polyplax</taxon>
    </lineage>
</organism>
<dbReference type="Gene3D" id="1.20.1050.130">
    <property type="match status" value="1"/>
</dbReference>
<keyword evidence="4" id="KW-0648">Protein biosynthesis</keyword>
<name>A0ABR1B850_POLSC</name>
<evidence type="ECO:0000313" key="8">
    <source>
        <dbReference type="EMBL" id="KAK6637951.1"/>
    </source>
</evidence>
<gene>
    <name evidence="8" type="ORF">RUM44_008374</name>
</gene>
<evidence type="ECO:0000256" key="6">
    <source>
        <dbReference type="SAM" id="Coils"/>
    </source>
</evidence>
<keyword evidence="5" id="KW-0539">Nucleus</keyword>
<dbReference type="Pfam" id="PF18569">
    <property type="entry name" value="Thioredoxin_16"/>
    <property type="match status" value="1"/>
</dbReference>